<proteinExistence type="predicted"/>
<evidence type="ECO:0000313" key="3">
    <source>
        <dbReference type="Proteomes" id="UP000231701"/>
    </source>
</evidence>
<dbReference type="Proteomes" id="UP000231701">
    <property type="component" value="Chromosome"/>
</dbReference>
<dbReference type="AlphaFoldDB" id="A0A2K8KWQ7"/>
<accession>A0A2K8KWQ7</accession>
<name>A0A2K8KWQ7_MARES</name>
<dbReference type="KEGG" id="maes:Ga0123461_0888"/>
<evidence type="ECO:0000313" key="2">
    <source>
        <dbReference type="EMBL" id="ATX79308.1"/>
    </source>
</evidence>
<dbReference type="GO" id="GO:0008168">
    <property type="term" value="F:methyltransferase activity"/>
    <property type="evidence" value="ECO:0007669"/>
    <property type="project" value="UniProtKB-KW"/>
</dbReference>
<dbReference type="InterPro" id="IPR025714">
    <property type="entry name" value="Methyltranfer_dom"/>
</dbReference>
<keyword evidence="2" id="KW-0489">Methyltransferase</keyword>
<dbReference type="PANTHER" id="PTHR13369">
    <property type="match status" value="1"/>
</dbReference>
<organism evidence="2 3">
    <name type="scientific">Mariprofundus aestuarium</name>
    <dbReference type="NCBI Taxonomy" id="1921086"/>
    <lineage>
        <taxon>Bacteria</taxon>
        <taxon>Pseudomonadati</taxon>
        <taxon>Pseudomonadota</taxon>
        <taxon>Candidatius Mariprofundia</taxon>
        <taxon>Mariprofundales</taxon>
        <taxon>Mariprofundaceae</taxon>
        <taxon>Mariprofundus</taxon>
    </lineage>
</organism>
<keyword evidence="3" id="KW-1185">Reference proteome</keyword>
<dbReference type="EMBL" id="CP018799">
    <property type="protein sequence ID" value="ATX79308.1"/>
    <property type="molecule type" value="Genomic_DNA"/>
</dbReference>
<sequence>MSYKSHLKLLDQLLVETQPLWQPHPFKELRPGWCSDHPELTRALLNLDEATLSHYTSDNEALITLISAYIPQLSVIPSLVLLPATTQNQQSEIEPRLYSGIPGRKWQQITSLYESIENPHRAITEWCGGKGYLGRLLSREWQQPVTTLEQNPQLVEAGTKLAGKHHVNQQFRKVDVLHDRVDPYLSDHHAIALHACGDLHRELVRRIIETGVPSFSIVPCCYHLGRDKNYTPFISGLKLKLSREALRLAVNETVTAHNNEIEQRNRDMAWKLGFQQLWQELSGSAAYHSFTPVPKAWLKEGFKVYCQKLAEREGLTLPADLDWSEWEARAYKRQHEVMRLQLLRQCFKRVLELWLIMDMTVYLEENGYSVSVHVFCERVVTPRNIIIEGKH</sequence>
<dbReference type="PANTHER" id="PTHR13369:SF0">
    <property type="entry name" value="GLUTATHIONE S-TRANSFERASE C-TERMINAL DOMAIN-CONTAINING PROTEIN"/>
    <property type="match status" value="1"/>
</dbReference>
<dbReference type="Pfam" id="PF13679">
    <property type="entry name" value="Methyltransf_32"/>
    <property type="match status" value="1"/>
</dbReference>
<protein>
    <submittedName>
        <fullName evidence="2">Methyltransferase domain-containing protein</fullName>
    </submittedName>
</protein>
<gene>
    <name evidence="2" type="ORF">Ga0123461_0888</name>
</gene>
<evidence type="ECO:0000259" key="1">
    <source>
        <dbReference type="Pfam" id="PF13679"/>
    </source>
</evidence>
<dbReference type="GO" id="GO:0032259">
    <property type="term" value="P:methylation"/>
    <property type="evidence" value="ECO:0007669"/>
    <property type="project" value="UniProtKB-KW"/>
</dbReference>
<feature type="domain" description="Methyltransferase" evidence="1">
    <location>
        <begin position="104"/>
        <end position="224"/>
    </location>
</feature>
<keyword evidence="2" id="KW-0808">Transferase</keyword>
<dbReference type="OrthoDB" id="5298194at2"/>
<dbReference type="RefSeq" id="WP_100277215.1">
    <property type="nucleotide sequence ID" value="NZ_CP018799.1"/>
</dbReference>
<reference evidence="2 3" key="1">
    <citation type="submission" date="2016-12" db="EMBL/GenBank/DDBJ databases">
        <title>Isolation and genomic insights into novel planktonic Zetaproteobacteria from stratified waters of the Chesapeake Bay.</title>
        <authorList>
            <person name="McAllister S.M."/>
            <person name="Kato S."/>
            <person name="Chan C.S."/>
            <person name="Chiu B.K."/>
            <person name="Field E.K."/>
        </authorList>
    </citation>
    <scope>NUCLEOTIDE SEQUENCE [LARGE SCALE GENOMIC DNA]</scope>
    <source>
        <strain evidence="2 3">CP-5</strain>
    </source>
</reference>